<dbReference type="InterPro" id="IPR015422">
    <property type="entry name" value="PyrdxlP-dep_Trfase_small"/>
</dbReference>
<evidence type="ECO:0000256" key="3">
    <source>
        <dbReference type="ARBA" id="ARBA00023015"/>
    </source>
</evidence>
<dbReference type="InterPro" id="IPR036390">
    <property type="entry name" value="WH_DNA-bd_sf"/>
</dbReference>
<dbReference type="GO" id="GO:0003824">
    <property type="term" value="F:catalytic activity"/>
    <property type="evidence" value="ECO:0007669"/>
    <property type="project" value="UniProtKB-ARBA"/>
</dbReference>
<keyword evidence="5" id="KW-0804">Transcription</keyword>
<organism evidence="7 8">
    <name type="scientific">Anaerospora hongkongensis</name>
    <dbReference type="NCBI Taxonomy" id="244830"/>
    <lineage>
        <taxon>Bacteria</taxon>
        <taxon>Bacillati</taxon>
        <taxon>Bacillota</taxon>
        <taxon>Negativicutes</taxon>
        <taxon>Selenomonadales</taxon>
        <taxon>Sporomusaceae</taxon>
        <taxon>Anaerospora</taxon>
    </lineage>
</organism>
<reference evidence="7 8" key="1">
    <citation type="submission" date="2019-03" db="EMBL/GenBank/DDBJ databases">
        <title>Genomic Encyclopedia of Type Strains, Phase IV (KMG-IV): sequencing the most valuable type-strain genomes for metagenomic binning, comparative biology and taxonomic classification.</title>
        <authorList>
            <person name="Goeker M."/>
        </authorList>
    </citation>
    <scope>NUCLEOTIDE SEQUENCE [LARGE SCALE GENOMIC DNA]</scope>
    <source>
        <strain evidence="7 8">DSM 15969</strain>
    </source>
</reference>
<dbReference type="GO" id="GO:0030170">
    <property type="term" value="F:pyridoxal phosphate binding"/>
    <property type="evidence" value="ECO:0007669"/>
    <property type="project" value="InterPro"/>
</dbReference>
<keyword evidence="2" id="KW-0663">Pyridoxal phosphate</keyword>
<dbReference type="Pfam" id="PF00392">
    <property type="entry name" value="GntR"/>
    <property type="match status" value="1"/>
</dbReference>
<keyword evidence="8" id="KW-1185">Reference proteome</keyword>
<dbReference type="SUPFAM" id="SSF46785">
    <property type="entry name" value="Winged helix' DNA-binding domain"/>
    <property type="match status" value="1"/>
</dbReference>
<evidence type="ECO:0000313" key="8">
    <source>
        <dbReference type="Proteomes" id="UP000295063"/>
    </source>
</evidence>
<keyword evidence="3" id="KW-0805">Transcription regulation</keyword>
<dbReference type="InterPro" id="IPR004839">
    <property type="entry name" value="Aminotransferase_I/II_large"/>
</dbReference>
<feature type="domain" description="HTH gntR-type" evidence="6">
    <location>
        <begin position="11"/>
        <end position="79"/>
    </location>
</feature>
<accession>A0A4R1Q2H3</accession>
<name>A0A4R1Q2H3_9FIRM</name>
<comment type="similarity">
    <text evidence="1">In the C-terminal section; belongs to the class-I pyridoxal-phosphate-dependent aminotransferase family.</text>
</comment>
<gene>
    <name evidence="7" type="ORF">EV210_105289</name>
</gene>
<evidence type="ECO:0000256" key="2">
    <source>
        <dbReference type="ARBA" id="ARBA00022898"/>
    </source>
</evidence>
<protein>
    <submittedName>
        <fullName evidence="7">DNA-binding transcriptional MocR family regulator</fullName>
    </submittedName>
</protein>
<dbReference type="PROSITE" id="PS50949">
    <property type="entry name" value="HTH_GNTR"/>
    <property type="match status" value="1"/>
</dbReference>
<dbReference type="GO" id="GO:0003677">
    <property type="term" value="F:DNA binding"/>
    <property type="evidence" value="ECO:0007669"/>
    <property type="project" value="UniProtKB-KW"/>
</dbReference>
<dbReference type="InterPro" id="IPR015424">
    <property type="entry name" value="PyrdxlP-dep_Trfase"/>
</dbReference>
<dbReference type="Proteomes" id="UP000295063">
    <property type="component" value="Unassembled WGS sequence"/>
</dbReference>
<dbReference type="InterPro" id="IPR051446">
    <property type="entry name" value="HTH_trans_reg/aminotransferase"/>
</dbReference>
<evidence type="ECO:0000256" key="4">
    <source>
        <dbReference type="ARBA" id="ARBA00023125"/>
    </source>
</evidence>
<dbReference type="EMBL" id="SLUI01000005">
    <property type="protein sequence ID" value="TCL37848.1"/>
    <property type="molecule type" value="Genomic_DNA"/>
</dbReference>
<comment type="caution">
    <text evidence="7">The sequence shown here is derived from an EMBL/GenBank/DDBJ whole genome shotgun (WGS) entry which is preliminary data.</text>
</comment>
<dbReference type="Gene3D" id="3.40.640.10">
    <property type="entry name" value="Type I PLP-dependent aspartate aminotransferase-like (Major domain)"/>
    <property type="match status" value="1"/>
</dbReference>
<dbReference type="CDD" id="cd07377">
    <property type="entry name" value="WHTH_GntR"/>
    <property type="match status" value="1"/>
</dbReference>
<dbReference type="PANTHER" id="PTHR46577">
    <property type="entry name" value="HTH-TYPE TRANSCRIPTIONAL REGULATORY PROTEIN GABR"/>
    <property type="match status" value="1"/>
</dbReference>
<evidence type="ECO:0000313" key="7">
    <source>
        <dbReference type="EMBL" id="TCL37848.1"/>
    </source>
</evidence>
<dbReference type="Gene3D" id="1.10.10.10">
    <property type="entry name" value="Winged helix-like DNA-binding domain superfamily/Winged helix DNA-binding domain"/>
    <property type="match status" value="1"/>
</dbReference>
<evidence type="ECO:0000259" key="6">
    <source>
        <dbReference type="PROSITE" id="PS50949"/>
    </source>
</evidence>
<dbReference type="AlphaFoldDB" id="A0A4R1Q2H3"/>
<dbReference type="SMART" id="SM00345">
    <property type="entry name" value="HTH_GNTR"/>
    <property type="match status" value="1"/>
</dbReference>
<sequence>MNIHLDRHSTIPLKEQIYLDIAQRIRTELFKPGQQLPSVRQYAAQLGVSLLTVVAAYRLLEQAGLVQTIHGSGTFVAKQGRGLFTASQQTGMNQANPWDWQLTVNDYLPRASMWSQSAERLPRSIMDLATAAIHSSLLPIGPLSASIQKALTLYPDAIGKLSTFGGDPEFIAVIADYLKTCDISLEPHQMLISNGTQQGIDLFCRTFLGPADTIAVETPCFSGAIDAFRLSQATIQPIPVDSQGIRLDILEEVAEKTSLKAIYTVPTYHNPTGSVMPLRRRHELLEFASAHNILILEDEPHRELVFTASAKKLPPPLKMLDTSGRVIYLKGFSKFLFPGIRLGLLAADGTIYKRLLAAKSIVDMGSPLWPQKSLIPFFQSSQVKKHLTQLNQVLRKRSQLVTKTLETSLNPCIKWQNPAAGLYLWLTLPPQISADSLIPEAHHRGIHFLPSSIFYPGEPAANHLRICWTNLSDQDLPVSLAILCELLNHAVQRDCQ</sequence>
<evidence type="ECO:0000256" key="1">
    <source>
        <dbReference type="ARBA" id="ARBA00005384"/>
    </source>
</evidence>
<evidence type="ECO:0000256" key="5">
    <source>
        <dbReference type="ARBA" id="ARBA00023163"/>
    </source>
</evidence>
<proteinExistence type="inferred from homology"/>
<dbReference type="Pfam" id="PF00155">
    <property type="entry name" value="Aminotran_1_2"/>
    <property type="match status" value="1"/>
</dbReference>
<dbReference type="OrthoDB" id="9802328at2"/>
<dbReference type="InterPro" id="IPR000524">
    <property type="entry name" value="Tscrpt_reg_HTH_GntR"/>
</dbReference>
<dbReference type="PANTHER" id="PTHR46577:SF1">
    <property type="entry name" value="HTH-TYPE TRANSCRIPTIONAL REGULATORY PROTEIN GABR"/>
    <property type="match status" value="1"/>
</dbReference>
<dbReference type="SUPFAM" id="SSF53383">
    <property type="entry name" value="PLP-dependent transferases"/>
    <property type="match status" value="1"/>
</dbReference>
<dbReference type="InterPro" id="IPR036388">
    <property type="entry name" value="WH-like_DNA-bd_sf"/>
</dbReference>
<keyword evidence="4 7" id="KW-0238">DNA-binding</keyword>
<dbReference type="GO" id="GO:0003700">
    <property type="term" value="F:DNA-binding transcription factor activity"/>
    <property type="evidence" value="ECO:0007669"/>
    <property type="project" value="InterPro"/>
</dbReference>
<dbReference type="InterPro" id="IPR015421">
    <property type="entry name" value="PyrdxlP-dep_Trfase_major"/>
</dbReference>
<dbReference type="CDD" id="cd00609">
    <property type="entry name" value="AAT_like"/>
    <property type="match status" value="1"/>
</dbReference>
<dbReference type="RefSeq" id="WP_132079050.1">
    <property type="nucleotide sequence ID" value="NZ_SLUI01000005.1"/>
</dbReference>
<dbReference type="Gene3D" id="3.90.1150.10">
    <property type="entry name" value="Aspartate Aminotransferase, domain 1"/>
    <property type="match status" value="1"/>
</dbReference>